<dbReference type="Proteomes" id="UP001052655">
    <property type="component" value="Unassembled WGS sequence"/>
</dbReference>
<accession>A0ABQ3Q7Z6</accession>
<name>A0ABQ3Q7Z6_9ACTN</name>
<feature type="region of interest" description="Disordered" evidence="1">
    <location>
        <begin position="1"/>
        <end position="26"/>
    </location>
</feature>
<keyword evidence="2" id="KW-1133">Transmembrane helix</keyword>
<comment type="caution">
    <text evidence="3">The sequence shown here is derived from an EMBL/GenBank/DDBJ whole genome shotgun (WGS) entry which is preliminary data.</text>
</comment>
<keyword evidence="2" id="KW-0812">Transmembrane</keyword>
<proteinExistence type="predicted"/>
<sequence>MSRDPHPHPHIPAPSGPPGPPSAGVPSETALLSVHAAVVFLAAAVIGLVMGCLVFLHDKSVPAAVATGLVAAKGSVPVLHKLIG</sequence>
<gene>
    <name evidence="3" type="ORF">Sdagh_51340</name>
</gene>
<dbReference type="EMBL" id="BNDX01000013">
    <property type="protein sequence ID" value="GHI33404.1"/>
    <property type="molecule type" value="Genomic_DNA"/>
</dbReference>
<feature type="compositionally biased region" description="Pro residues" evidence="1">
    <location>
        <begin position="10"/>
        <end position="23"/>
    </location>
</feature>
<evidence type="ECO:0000256" key="1">
    <source>
        <dbReference type="SAM" id="MobiDB-lite"/>
    </source>
</evidence>
<evidence type="ECO:0000256" key="2">
    <source>
        <dbReference type="SAM" id="Phobius"/>
    </source>
</evidence>
<organism evidence="3 4">
    <name type="scientific">Streptomyces daghestanicus</name>
    <dbReference type="NCBI Taxonomy" id="66885"/>
    <lineage>
        <taxon>Bacteria</taxon>
        <taxon>Bacillati</taxon>
        <taxon>Actinomycetota</taxon>
        <taxon>Actinomycetes</taxon>
        <taxon>Kitasatosporales</taxon>
        <taxon>Streptomycetaceae</taxon>
        <taxon>Streptomyces</taxon>
    </lineage>
</organism>
<keyword evidence="4" id="KW-1185">Reference proteome</keyword>
<keyword evidence="2" id="KW-0472">Membrane</keyword>
<reference evidence="3" key="1">
    <citation type="submission" date="2024-05" db="EMBL/GenBank/DDBJ databases">
        <title>Whole genome shotgun sequence of Streptomyces daghestanicus NBRC 12762.</title>
        <authorList>
            <person name="Komaki H."/>
            <person name="Tamura T."/>
        </authorList>
    </citation>
    <scope>NUCLEOTIDE SEQUENCE</scope>
    <source>
        <strain evidence="3">NBRC 12762</strain>
    </source>
</reference>
<protein>
    <submittedName>
        <fullName evidence="3">Uncharacterized protein</fullName>
    </submittedName>
</protein>
<evidence type="ECO:0000313" key="4">
    <source>
        <dbReference type="Proteomes" id="UP001052655"/>
    </source>
</evidence>
<feature type="transmembrane region" description="Helical" evidence="2">
    <location>
        <begin position="30"/>
        <end position="56"/>
    </location>
</feature>
<evidence type="ECO:0000313" key="3">
    <source>
        <dbReference type="EMBL" id="GHI33404.1"/>
    </source>
</evidence>